<dbReference type="Gene3D" id="3.30.930.10">
    <property type="entry name" value="Bira Bifunctional Protein, Domain 2"/>
    <property type="match status" value="1"/>
</dbReference>
<dbReference type="GO" id="GO:0004826">
    <property type="term" value="F:phenylalanine-tRNA ligase activity"/>
    <property type="evidence" value="ECO:0007669"/>
    <property type="project" value="UniProtKB-UniRule"/>
</dbReference>
<accession>A0A0H5Q9I2</accession>
<evidence type="ECO:0000256" key="6">
    <source>
        <dbReference type="ARBA" id="ARBA00022598"/>
    </source>
</evidence>
<dbReference type="InterPro" id="IPR012340">
    <property type="entry name" value="NA-bd_OB-fold"/>
</dbReference>
<evidence type="ECO:0000256" key="9">
    <source>
        <dbReference type="ARBA" id="ARBA00022840"/>
    </source>
</evidence>
<dbReference type="NCBIfam" id="TIGR00472">
    <property type="entry name" value="pheT_bact"/>
    <property type="match status" value="1"/>
</dbReference>
<dbReference type="FunFam" id="3.30.930.10:FF:000022">
    <property type="entry name" value="Phenylalanine--tRNA ligase beta subunit"/>
    <property type="match status" value="1"/>
</dbReference>
<dbReference type="InterPro" id="IPR009061">
    <property type="entry name" value="DNA-bd_dom_put_sf"/>
</dbReference>
<evidence type="ECO:0000256" key="13">
    <source>
        <dbReference type="ARBA" id="ARBA00023146"/>
    </source>
</evidence>
<comment type="catalytic activity">
    <reaction evidence="14 15">
        <text>tRNA(Phe) + L-phenylalanine + ATP = L-phenylalanyl-tRNA(Phe) + AMP + diphosphate + H(+)</text>
        <dbReference type="Rhea" id="RHEA:19413"/>
        <dbReference type="Rhea" id="RHEA-COMP:9668"/>
        <dbReference type="Rhea" id="RHEA-COMP:9699"/>
        <dbReference type="ChEBI" id="CHEBI:15378"/>
        <dbReference type="ChEBI" id="CHEBI:30616"/>
        <dbReference type="ChEBI" id="CHEBI:33019"/>
        <dbReference type="ChEBI" id="CHEBI:58095"/>
        <dbReference type="ChEBI" id="CHEBI:78442"/>
        <dbReference type="ChEBI" id="CHEBI:78531"/>
        <dbReference type="ChEBI" id="CHEBI:456215"/>
        <dbReference type="EC" id="6.1.1.20"/>
    </reaction>
</comment>
<dbReference type="Pfam" id="PF03483">
    <property type="entry name" value="B3_4"/>
    <property type="match status" value="1"/>
</dbReference>
<comment type="subunit">
    <text evidence="3 15">Tetramer of two alpha and two beta subunits.</text>
</comment>
<proteinExistence type="inferred from homology"/>
<dbReference type="SUPFAM" id="SSF50249">
    <property type="entry name" value="Nucleic acid-binding proteins"/>
    <property type="match status" value="1"/>
</dbReference>
<dbReference type="SUPFAM" id="SSF46955">
    <property type="entry name" value="Putative DNA-binding domain"/>
    <property type="match status" value="1"/>
</dbReference>
<dbReference type="SMART" id="SM00873">
    <property type="entry name" value="B3_4"/>
    <property type="match status" value="1"/>
</dbReference>
<evidence type="ECO:0000256" key="16">
    <source>
        <dbReference type="PROSITE-ProRule" id="PRU00209"/>
    </source>
</evidence>
<name>A0A0H5Q9I2_NEIMI</name>
<dbReference type="PANTHER" id="PTHR10947:SF0">
    <property type="entry name" value="PHENYLALANINE--TRNA LIGASE BETA SUBUNIT"/>
    <property type="match status" value="1"/>
</dbReference>
<keyword evidence="5 16" id="KW-0820">tRNA-binding</keyword>
<keyword evidence="4 15" id="KW-0963">Cytoplasm</keyword>
<evidence type="ECO:0000259" key="18">
    <source>
        <dbReference type="PROSITE" id="PS51447"/>
    </source>
</evidence>
<feature type="binding site" evidence="15">
    <location>
        <position position="463"/>
    </location>
    <ligand>
        <name>Mg(2+)</name>
        <dbReference type="ChEBI" id="CHEBI:18420"/>
        <note>shared with alpha subunit</note>
    </ligand>
</feature>
<reference evidence="20 21" key="1">
    <citation type="submission" date="2014-11" db="EMBL/GenBank/DDBJ databases">
        <authorList>
            <person name="Diene M.Seydina."/>
        </authorList>
    </citation>
    <scope>NUCLEOTIDE SEQUENCE [LARGE SCALE GENOMIC DNA]</scope>
    <source>
        <strain evidence="20 21">Neisseria meningitidis CHUV</strain>
    </source>
</reference>
<evidence type="ECO:0000256" key="2">
    <source>
        <dbReference type="ARBA" id="ARBA00008653"/>
    </source>
</evidence>
<feature type="binding site" evidence="15">
    <location>
        <position position="459"/>
    </location>
    <ligand>
        <name>Mg(2+)</name>
        <dbReference type="ChEBI" id="CHEBI:18420"/>
        <note>shared with alpha subunit</note>
    </ligand>
</feature>
<evidence type="ECO:0000256" key="11">
    <source>
        <dbReference type="ARBA" id="ARBA00022884"/>
    </source>
</evidence>
<comment type="subcellular location">
    <subcellularLocation>
        <location evidence="1 15">Cytoplasm</location>
    </subcellularLocation>
</comment>
<comment type="cofactor">
    <cofactor evidence="15">
        <name>Mg(2+)</name>
        <dbReference type="ChEBI" id="CHEBI:18420"/>
    </cofactor>
    <text evidence="15">Binds 2 magnesium ions per tetramer.</text>
</comment>
<keyword evidence="6 15" id="KW-0436">Ligase</keyword>
<dbReference type="Gene3D" id="2.40.50.140">
    <property type="entry name" value="Nucleic acid-binding proteins"/>
    <property type="match status" value="1"/>
</dbReference>
<dbReference type="Gene3D" id="3.30.70.380">
    <property type="entry name" value="Ferrodoxin-fold anticodon-binding domain"/>
    <property type="match status" value="1"/>
</dbReference>
<dbReference type="InterPro" id="IPR020825">
    <property type="entry name" value="Phe-tRNA_synthase-like_B3/B4"/>
</dbReference>
<dbReference type="Gene3D" id="3.50.40.10">
    <property type="entry name" value="Phenylalanyl-trna Synthetase, Chain B, domain 3"/>
    <property type="match status" value="1"/>
</dbReference>
<dbReference type="GO" id="GO:0009328">
    <property type="term" value="C:phenylalanine-tRNA ligase complex"/>
    <property type="evidence" value="ECO:0007669"/>
    <property type="project" value="TreeGrafter"/>
</dbReference>
<feature type="domain" description="FDX-ACB" evidence="18">
    <location>
        <begin position="694"/>
        <end position="786"/>
    </location>
</feature>
<evidence type="ECO:0000256" key="10">
    <source>
        <dbReference type="ARBA" id="ARBA00022842"/>
    </source>
</evidence>
<organism evidence="20 21">
    <name type="scientific">Neisseria meningitidis serogroup B</name>
    <dbReference type="NCBI Taxonomy" id="491"/>
    <lineage>
        <taxon>Bacteria</taxon>
        <taxon>Pseudomonadati</taxon>
        <taxon>Pseudomonadota</taxon>
        <taxon>Betaproteobacteria</taxon>
        <taxon>Neisseriales</taxon>
        <taxon>Neisseriaceae</taxon>
        <taxon>Neisseria</taxon>
    </lineage>
</organism>
<dbReference type="InterPro" id="IPR036690">
    <property type="entry name" value="Fdx_antiC-bd_sf"/>
</dbReference>
<feature type="domain" description="B5" evidence="19">
    <location>
        <begin position="400"/>
        <end position="475"/>
    </location>
</feature>
<keyword evidence="10 15" id="KW-0460">Magnesium</keyword>
<dbReference type="GO" id="GO:0006432">
    <property type="term" value="P:phenylalanyl-tRNA aminoacylation"/>
    <property type="evidence" value="ECO:0007669"/>
    <property type="project" value="UniProtKB-UniRule"/>
</dbReference>
<keyword evidence="8 15" id="KW-0547">Nucleotide-binding</keyword>
<dbReference type="InterPro" id="IPR002547">
    <property type="entry name" value="tRNA-bd_dom"/>
</dbReference>
<dbReference type="GO" id="GO:0000287">
    <property type="term" value="F:magnesium ion binding"/>
    <property type="evidence" value="ECO:0007669"/>
    <property type="project" value="UniProtKB-UniRule"/>
</dbReference>
<evidence type="ECO:0000313" key="21">
    <source>
        <dbReference type="Proteomes" id="UP000182715"/>
    </source>
</evidence>
<evidence type="ECO:0000256" key="8">
    <source>
        <dbReference type="ARBA" id="ARBA00022741"/>
    </source>
</evidence>
<dbReference type="PANTHER" id="PTHR10947">
    <property type="entry name" value="PHENYLALANYL-TRNA SYNTHETASE BETA CHAIN AND LEUCINE-RICH REPEAT-CONTAINING PROTEIN 47"/>
    <property type="match status" value="1"/>
</dbReference>
<keyword evidence="12 15" id="KW-0648">Protein biosynthesis</keyword>
<keyword evidence="13 15" id="KW-0030">Aminoacyl-tRNA synthetase</keyword>
<dbReference type="NCBIfam" id="NF045760">
    <property type="entry name" value="YtpR"/>
    <property type="match status" value="1"/>
</dbReference>
<dbReference type="Gene3D" id="3.30.56.10">
    <property type="match status" value="2"/>
</dbReference>
<dbReference type="CDD" id="cd02796">
    <property type="entry name" value="tRNA_bind_bactPheRS"/>
    <property type="match status" value="1"/>
</dbReference>
<evidence type="ECO:0000313" key="20">
    <source>
        <dbReference type="EMBL" id="CRY98697.1"/>
    </source>
</evidence>
<dbReference type="FunFam" id="3.30.56.10:FF:000002">
    <property type="entry name" value="Phenylalanine--tRNA ligase beta subunit"/>
    <property type="match status" value="1"/>
</dbReference>
<dbReference type="Pfam" id="PF17759">
    <property type="entry name" value="tRNA_synthFbeta"/>
    <property type="match status" value="1"/>
</dbReference>
<dbReference type="InterPro" id="IPR005121">
    <property type="entry name" value="Fdx_antiC-bd"/>
</dbReference>
<dbReference type="InterPro" id="IPR045864">
    <property type="entry name" value="aa-tRNA-synth_II/BPL/LPL"/>
</dbReference>
<dbReference type="InterPro" id="IPR041616">
    <property type="entry name" value="PheRS_beta_core"/>
</dbReference>
<evidence type="ECO:0000256" key="15">
    <source>
        <dbReference type="HAMAP-Rule" id="MF_00283"/>
    </source>
</evidence>
<feature type="binding site" evidence="15">
    <location>
        <position position="462"/>
    </location>
    <ligand>
        <name>Mg(2+)</name>
        <dbReference type="ChEBI" id="CHEBI:18420"/>
        <note>shared with alpha subunit</note>
    </ligand>
</feature>
<gene>
    <name evidence="15" type="primary">pheT</name>
</gene>
<dbReference type="InterPro" id="IPR005146">
    <property type="entry name" value="B3/B4_tRNA-bd"/>
</dbReference>
<dbReference type="Pfam" id="PF03484">
    <property type="entry name" value="B5"/>
    <property type="match status" value="1"/>
</dbReference>
<dbReference type="CDD" id="cd00769">
    <property type="entry name" value="PheRS_beta_core"/>
    <property type="match status" value="1"/>
</dbReference>
<dbReference type="SMART" id="SM00896">
    <property type="entry name" value="FDX-ACB"/>
    <property type="match status" value="1"/>
</dbReference>
<dbReference type="Pfam" id="PF03147">
    <property type="entry name" value="FDX-ACB"/>
    <property type="match status" value="1"/>
</dbReference>
<evidence type="ECO:0000259" key="19">
    <source>
        <dbReference type="PROSITE" id="PS51483"/>
    </source>
</evidence>
<dbReference type="InterPro" id="IPR004532">
    <property type="entry name" value="Phe-tRNA-ligase_IIc_bsu_bact"/>
</dbReference>
<dbReference type="FunFam" id="3.50.40.10:FF:000001">
    <property type="entry name" value="Phenylalanine--tRNA ligase beta subunit"/>
    <property type="match status" value="1"/>
</dbReference>
<dbReference type="Proteomes" id="UP000182715">
    <property type="component" value="Unassembled WGS sequence"/>
</dbReference>
<evidence type="ECO:0000256" key="1">
    <source>
        <dbReference type="ARBA" id="ARBA00004496"/>
    </source>
</evidence>
<dbReference type="InterPro" id="IPR045060">
    <property type="entry name" value="Phe-tRNA-ligase_IIc_bsu"/>
</dbReference>
<keyword evidence="11 16" id="KW-0694">RNA-binding</keyword>
<dbReference type="AlphaFoldDB" id="A0A0H5Q9I2"/>
<evidence type="ECO:0000256" key="3">
    <source>
        <dbReference type="ARBA" id="ARBA00011209"/>
    </source>
</evidence>
<dbReference type="PROSITE" id="PS50886">
    <property type="entry name" value="TRBD"/>
    <property type="match status" value="1"/>
</dbReference>
<evidence type="ECO:0000256" key="7">
    <source>
        <dbReference type="ARBA" id="ARBA00022723"/>
    </source>
</evidence>
<dbReference type="SUPFAM" id="SSF55681">
    <property type="entry name" value="Class II aaRS and biotin synthetases"/>
    <property type="match status" value="1"/>
</dbReference>
<dbReference type="Pfam" id="PF01588">
    <property type="entry name" value="tRNA_bind"/>
    <property type="match status" value="1"/>
</dbReference>
<evidence type="ECO:0000256" key="4">
    <source>
        <dbReference type="ARBA" id="ARBA00022490"/>
    </source>
</evidence>
<dbReference type="EC" id="6.1.1.20" evidence="15"/>
<feature type="domain" description="TRNA-binding" evidence="17">
    <location>
        <begin position="39"/>
        <end position="149"/>
    </location>
</feature>
<evidence type="ECO:0000256" key="14">
    <source>
        <dbReference type="ARBA" id="ARBA00049255"/>
    </source>
</evidence>
<sequence length="787" mass="86103">MQFSYSWLKTQADTELSSDKLEHLLTMSGLEVEEAETAAPAFAGVVVAEVKSVEKHPDADRLNVTRVDAGTGELVQIVCGAPNVKAGIKVPCSLPGAVLPGNFKIKPTKMRGVVSNGMLCSTDELGLPDDGVNGLHILPEDAPVGTNIREYLDLDDTLFTLKITPNRADCLSIKGIAREVSALTGCAFRQPEIHTAPITGSRKQPVQINAPADCGRFISRVIENVNAKAATPDWMKQRLERSGIRSISVLVDIGNYVMLEIGQPMHVFDADKLSGSLHIRRAREGETLECLNEKTVSLSENTLVVADEKGALSLAGLMGGAASAVSDGTQNIVLEAAWFAPEIIAGKSRQYGFGSDSSFRFERSVDYRLQADAIERATELVLQICGGAAGEMVEAQGELPEAKQVGLRLDRLKTVLGVDIPAEQVETILQHLDLQPEKTAEGFRVTAPSFRFDIEIEADLIEEIGRVYGYENIPDDYTSGRLKMLELPETRRPRFAVYNEMAARGYREVVSYAFVNEQWEQDFAANADPIRLQNPLAAQYAVMRSTLIGGLVEILQNNLNRKQNRVRVFEIARVFGKGSDGQFVQNERIGGLWYGAAMPEQWGGKTRNADFYDIKADVENLLKNKAVEFVKTGHPALHPGRAANIVSDGKVIGFVGELHPKWLQKYDLPQAPLVFEIDMAAVLECGKTRYRAVSKFQPVRRDLAFVMPEAMSHDDLLLVLEGAANKLVQEISVFDVYRGMGLPEGMKSVAVKVILQDMENTLTDEAVEPLIGKLIGAATAAGARLRS</sequence>
<evidence type="ECO:0000259" key="17">
    <source>
        <dbReference type="PROSITE" id="PS50886"/>
    </source>
</evidence>
<dbReference type="InterPro" id="IPR005147">
    <property type="entry name" value="tRNA_synthase_B5-dom"/>
</dbReference>
<dbReference type="InterPro" id="IPR033714">
    <property type="entry name" value="tRNA_bind_bactPheRS"/>
</dbReference>
<dbReference type="SUPFAM" id="SSF56037">
    <property type="entry name" value="PheT/TilS domain"/>
    <property type="match status" value="1"/>
</dbReference>
<feature type="binding site" evidence="15">
    <location>
        <position position="453"/>
    </location>
    <ligand>
        <name>Mg(2+)</name>
        <dbReference type="ChEBI" id="CHEBI:18420"/>
        <note>shared with alpha subunit</note>
    </ligand>
</feature>
<dbReference type="FunFam" id="2.40.50.140:FF:000045">
    <property type="entry name" value="Phenylalanine--tRNA ligase beta subunit"/>
    <property type="match status" value="1"/>
</dbReference>
<comment type="similarity">
    <text evidence="2 15">Belongs to the phenylalanyl-tRNA synthetase beta subunit family. Type 1 subfamily.</text>
</comment>
<keyword evidence="7 15" id="KW-0479">Metal-binding</keyword>
<protein>
    <recommendedName>
        <fullName evidence="15">Phenylalanine--tRNA ligase beta subunit</fullName>
        <ecNumber evidence="15">6.1.1.20</ecNumber>
    </recommendedName>
    <alternativeName>
        <fullName evidence="15">Phenylalanyl-tRNA synthetase beta subunit</fullName>
        <shortName evidence="15">PheRS</shortName>
    </alternativeName>
</protein>
<dbReference type="FunFam" id="3.30.70.380:FF:000001">
    <property type="entry name" value="Phenylalanine--tRNA ligase beta subunit"/>
    <property type="match status" value="1"/>
</dbReference>
<dbReference type="PROSITE" id="PS51483">
    <property type="entry name" value="B5"/>
    <property type="match status" value="1"/>
</dbReference>
<dbReference type="EMBL" id="CVTF01000012">
    <property type="protein sequence ID" value="CRY98697.1"/>
    <property type="molecule type" value="Genomic_DNA"/>
</dbReference>
<dbReference type="PROSITE" id="PS51447">
    <property type="entry name" value="FDX_ACB"/>
    <property type="match status" value="1"/>
</dbReference>
<evidence type="ECO:0000256" key="12">
    <source>
        <dbReference type="ARBA" id="ARBA00022917"/>
    </source>
</evidence>
<keyword evidence="9 15" id="KW-0067">ATP-binding</keyword>
<dbReference type="GO" id="GO:0005524">
    <property type="term" value="F:ATP binding"/>
    <property type="evidence" value="ECO:0007669"/>
    <property type="project" value="UniProtKB-UniRule"/>
</dbReference>
<dbReference type="SUPFAM" id="SSF54991">
    <property type="entry name" value="Anticodon-binding domain of PheRS"/>
    <property type="match status" value="1"/>
</dbReference>
<dbReference type="HAMAP" id="MF_00283">
    <property type="entry name" value="Phe_tRNA_synth_beta1"/>
    <property type="match status" value="1"/>
</dbReference>
<evidence type="ECO:0000256" key="5">
    <source>
        <dbReference type="ARBA" id="ARBA00022555"/>
    </source>
</evidence>
<dbReference type="GO" id="GO:0000049">
    <property type="term" value="F:tRNA binding"/>
    <property type="evidence" value="ECO:0007669"/>
    <property type="project" value="UniProtKB-UniRule"/>
</dbReference>
<dbReference type="SMART" id="SM00874">
    <property type="entry name" value="B5"/>
    <property type="match status" value="1"/>
</dbReference>